<feature type="region of interest" description="Disordered" evidence="1">
    <location>
        <begin position="1"/>
        <end position="22"/>
    </location>
</feature>
<gene>
    <name evidence="2" type="ORF">WIS52_14990</name>
</gene>
<feature type="region of interest" description="Disordered" evidence="1">
    <location>
        <begin position="158"/>
        <end position="184"/>
    </location>
</feature>
<reference evidence="2 3" key="1">
    <citation type="submission" date="2024-03" db="EMBL/GenBank/DDBJ databases">
        <title>Draft genome sequence of Pseudonocardia nematodicida JCM 31783.</title>
        <authorList>
            <person name="Butdee W."/>
            <person name="Duangmal K."/>
        </authorList>
    </citation>
    <scope>NUCLEOTIDE SEQUENCE [LARGE SCALE GENOMIC DNA]</scope>
    <source>
        <strain evidence="2 3">JCM 31783</strain>
    </source>
</reference>
<dbReference type="RefSeq" id="WP_349298848.1">
    <property type="nucleotide sequence ID" value="NZ_JBEDNQ010000005.1"/>
</dbReference>
<accession>A0ABV1KEJ9</accession>
<proteinExistence type="predicted"/>
<feature type="compositionally biased region" description="Basic and acidic residues" evidence="1">
    <location>
        <begin position="1"/>
        <end position="12"/>
    </location>
</feature>
<comment type="caution">
    <text evidence="2">The sequence shown here is derived from an EMBL/GenBank/DDBJ whole genome shotgun (WGS) entry which is preliminary data.</text>
</comment>
<dbReference type="Proteomes" id="UP001494902">
    <property type="component" value="Unassembled WGS sequence"/>
</dbReference>
<evidence type="ECO:0000313" key="2">
    <source>
        <dbReference type="EMBL" id="MEQ3551778.1"/>
    </source>
</evidence>
<name>A0ABV1KEJ9_9PSEU</name>
<evidence type="ECO:0000313" key="3">
    <source>
        <dbReference type="Proteomes" id="UP001494902"/>
    </source>
</evidence>
<keyword evidence="3" id="KW-1185">Reference proteome</keyword>
<protein>
    <submittedName>
        <fullName evidence="2">Uncharacterized protein</fullName>
    </submittedName>
</protein>
<dbReference type="EMBL" id="JBEDNQ010000005">
    <property type="protein sequence ID" value="MEQ3551778.1"/>
    <property type="molecule type" value="Genomic_DNA"/>
</dbReference>
<sequence>MERPPHNQHEPDPELPADDEARITRGIAEAMASSGLIDDATARRIAARLHGGQDTALCTLASSGALEDDLAIEIADATGALPMTYETWGDALLDYVHDRTRAHDRGPRQAWDLLTSDDPTEAAQAADNNQQQHRRALFERYVSLGINPEDAISAIEADDLLHADWPDAQSNAPPEGDTEQHPEN</sequence>
<organism evidence="2 3">
    <name type="scientific">Pseudonocardia nematodicida</name>
    <dbReference type="NCBI Taxonomy" id="1206997"/>
    <lineage>
        <taxon>Bacteria</taxon>
        <taxon>Bacillati</taxon>
        <taxon>Actinomycetota</taxon>
        <taxon>Actinomycetes</taxon>
        <taxon>Pseudonocardiales</taxon>
        <taxon>Pseudonocardiaceae</taxon>
        <taxon>Pseudonocardia</taxon>
    </lineage>
</organism>
<evidence type="ECO:0000256" key="1">
    <source>
        <dbReference type="SAM" id="MobiDB-lite"/>
    </source>
</evidence>